<dbReference type="AlphaFoldDB" id="A0A7W8KHY1"/>
<reference evidence="11" key="2">
    <citation type="journal article" date="2019" name="Int. J. Syst. Evol. Microbiol.">
        <title>The Global Catalogue of Microorganisms (GCM) 10K type strain sequencing project: providing services to taxonomists for standard genome sequencing and annotation.</title>
        <authorList>
            <consortium name="The Broad Institute Genomics Platform"/>
            <consortium name="The Broad Institute Genome Sequencing Center for Infectious Disease"/>
            <person name="Wu L."/>
            <person name="Ma J."/>
        </authorList>
    </citation>
    <scope>NUCLEOTIDE SEQUENCE [LARGE SCALE GENOMIC DNA]</scope>
    <source>
        <strain evidence="11">CGMCC 1.18437</strain>
    </source>
</reference>
<dbReference type="Pfam" id="PF07584">
    <property type="entry name" value="BatA"/>
    <property type="match status" value="1"/>
</dbReference>
<keyword evidence="1" id="KW-1003">Cell membrane</keyword>
<sequence>MTFDAPLLLWLLVLLPLTLVALRAWARQRARRRRAYADPALLEGALHDAPARYTRWPQALQVGALGLLLLGAAQPVAPLPLPSNQAAVMVALDTSRSMLADDVRPTRLAAAEDVIRQFLRVAPASTRIGFLTFSDRAAVLVAPTTDRQAVVAALERVRPAQATSLAGALVGAVRALPGRGDAKPPPELEGGPSTAAAAPQGPFPPGAVLLLSDGISNRGGSPLIAARFASTYGVKVYAVALGREGGAVSQIGGQLVFVPFDSGGLQRLAQLTGGEFLETPEPGELQGIFRSLGTVIRWVATDLALSAPLAALAAALLIVGGGLGLRWHRRVP</sequence>
<evidence type="ECO:0000256" key="5">
    <source>
        <dbReference type="SAM" id="MobiDB-lite"/>
    </source>
</evidence>
<reference evidence="8" key="1">
    <citation type="journal article" date="2014" name="Int. J. Syst. Evol. Microbiol.">
        <title>Complete genome of a new Firmicutes species belonging to the dominant human colonic microbiota ('Ruminococcus bicirculans') reveals two chromosomes and a selective capacity to utilize plant glucans.</title>
        <authorList>
            <consortium name="NISC Comparative Sequencing Program"/>
            <person name="Wegmann U."/>
            <person name="Louis P."/>
            <person name="Goesmann A."/>
            <person name="Henrissat B."/>
            <person name="Duncan S.H."/>
            <person name="Flint H.J."/>
        </authorList>
    </citation>
    <scope>NUCLEOTIDE SEQUENCE</scope>
    <source>
        <strain evidence="8">CGMCC 1.18437</strain>
    </source>
</reference>
<keyword evidence="2 6" id="KW-0812">Transmembrane</keyword>
<accession>A0A7W8KHY1</accession>
<gene>
    <name evidence="8" type="ORF">GCM10017781_22580</name>
    <name evidence="9" type="ORF">HNQ07_002293</name>
</gene>
<organism evidence="9 10">
    <name type="scientific">Deinococcus metalli</name>
    <dbReference type="NCBI Taxonomy" id="1141878"/>
    <lineage>
        <taxon>Bacteria</taxon>
        <taxon>Thermotogati</taxon>
        <taxon>Deinococcota</taxon>
        <taxon>Deinococci</taxon>
        <taxon>Deinococcales</taxon>
        <taxon>Deinococcaceae</taxon>
        <taxon>Deinococcus</taxon>
    </lineage>
</organism>
<keyword evidence="4 6" id="KW-0472">Membrane</keyword>
<keyword evidence="11" id="KW-1185">Reference proteome</keyword>
<dbReference type="SUPFAM" id="SSF53300">
    <property type="entry name" value="vWA-like"/>
    <property type="match status" value="1"/>
</dbReference>
<dbReference type="InterPro" id="IPR050768">
    <property type="entry name" value="UPF0353/GerABKA_families"/>
</dbReference>
<evidence type="ECO:0000256" key="3">
    <source>
        <dbReference type="ARBA" id="ARBA00022989"/>
    </source>
</evidence>
<name>A0A7W8KHY1_9DEIO</name>
<feature type="region of interest" description="Disordered" evidence="5">
    <location>
        <begin position="178"/>
        <end position="199"/>
    </location>
</feature>
<evidence type="ECO:0000256" key="4">
    <source>
        <dbReference type="ARBA" id="ARBA00023136"/>
    </source>
</evidence>
<proteinExistence type="predicted"/>
<dbReference type="InterPro" id="IPR002035">
    <property type="entry name" value="VWF_A"/>
</dbReference>
<evidence type="ECO:0000256" key="2">
    <source>
        <dbReference type="ARBA" id="ARBA00022692"/>
    </source>
</evidence>
<dbReference type="Proteomes" id="UP000619376">
    <property type="component" value="Unassembled WGS sequence"/>
</dbReference>
<dbReference type="RefSeq" id="WP_184111831.1">
    <property type="nucleotide sequence ID" value="NZ_BNAJ01000005.1"/>
</dbReference>
<dbReference type="SMART" id="SM00327">
    <property type="entry name" value="VWA"/>
    <property type="match status" value="1"/>
</dbReference>
<reference evidence="8" key="4">
    <citation type="submission" date="2024-05" db="EMBL/GenBank/DDBJ databases">
        <authorList>
            <person name="Sun Q."/>
            <person name="Zhou Y."/>
        </authorList>
    </citation>
    <scope>NUCLEOTIDE SEQUENCE</scope>
    <source>
        <strain evidence="8">CGMCC 1.18437</strain>
    </source>
</reference>
<evidence type="ECO:0000256" key="6">
    <source>
        <dbReference type="SAM" id="Phobius"/>
    </source>
</evidence>
<keyword evidence="3 6" id="KW-1133">Transmembrane helix</keyword>
<feature type="transmembrane region" description="Helical" evidence="6">
    <location>
        <begin position="303"/>
        <end position="325"/>
    </location>
</feature>
<dbReference type="PROSITE" id="PS50234">
    <property type="entry name" value="VWFA"/>
    <property type="match status" value="1"/>
</dbReference>
<dbReference type="InterPro" id="IPR036465">
    <property type="entry name" value="vWFA_dom_sf"/>
</dbReference>
<dbReference type="EMBL" id="JACHFK010000005">
    <property type="protein sequence ID" value="MBB5376829.1"/>
    <property type="molecule type" value="Genomic_DNA"/>
</dbReference>
<feature type="domain" description="VWFA" evidence="7">
    <location>
        <begin position="87"/>
        <end position="292"/>
    </location>
</feature>
<evidence type="ECO:0000256" key="1">
    <source>
        <dbReference type="ARBA" id="ARBA00022475"/>
    </source>
</evidence>
<evidence type="ECO:0000313" key="11">
    <source>
        <dbReference type="Proteomes" id="UP000619376"/>
    </source>
</evidence>
<evidence type="ECO:0000313" key="10">
    <source>
        <dbReference type="Proteomes" id="UP000539473"/>
    </source>
</evidence>
<dbReference type="EMBL" id="BNAJ01000005">
    <property type="protein sequence ID" value="GHF45669.1"/>
    <property type="molecule type" value="Genomic_DNA"/>
</dbReference>
<reference evidence="9 10" key="3">
    <citation type="submission" date="2020-08" db="EMBL/GenBank/DDBJ databases">
        <title>Genomic Encyclopedia of Type Strains, Phase IV (KMG-IV): sequencing the most valuable type-strain genomes for metagenomic binning, comparative biology and taxonomic classification.</title>
        <authorList>
            <person name="Goeker M."/>
        </authorList>
    </citation>
    <scope>NUCLEOTIDE SEQUENCE [LARGE SCALE GENOMIC DNA]</scope>
    <source>
        <strain evidence="9 10">DSM 27521</strain>
    </source>
</reference>
<dbReference type="PANTHER" id="PTHR22550:SF5">
    <property type="entry name" value="LEUCINE ZIPPER PROTEIN 4"/>
    <property type="match status" value="1"/>
</dbReference>
<dbReference type="Pfam" id="PF13519">
    <property type="entry name" value="VWA_2"/>
    <property type="match status" value="1"/>
</dbReference>
<dbReference type="Proteomes" id="UP000539473">
    <property type="component" value="Unassembled WGS sequence"/>
</dbReference>
<dbReference type="Gene3D" id="3.40.50.410">
    <property type="entry name" value="von Willebrand factor, type A domain"/>
    <property type="match status" value="1"/>
</dbReference>
<protein>
    <submittedName>
        <fullName evidence="9">Ca-activated chloride channel family protein</fullName>
    </submittedName>
</protein>
<evidence type="ECO:0000259" key="7">
    <source>
        <dbReference type="PROSITE" id="PS50234"/>
    </source>
</evidence>
<dbReference type="InterPro" id="IPR024163">
    <property type="entry name" value="Aerotolerance_reg_N"/>
</dbReference>
<comment type="caution">
    <text evidence="9">The sequence shown here is derived from an EMBL/GenBank/DDBJ whole genome shotgun (WGS) entry which is preliminary data.</text>
</comment>
<evidence type="ECO:0000313" key="9">
    <source>
        <dbReference type="EMBL" id="MBB5376829.1"/>
    </source>
</evidence>
<evidence type="ECO:0000313" key="8">
    <source>
        <dbReference type="EMBL" id="GHF45669.1"/>
    </source>
</evidence>
<dbReference type="PANTHER" id="PTHR22550">
    <property type="entry name" value="SPORE GERMINATION PROTEIN"/>
    <property type="match status" value="1"/>
</dbReference>